<evidence type="ECO:0000313" key="11">
    <source>
        <dbReference type="Proteomes" id="UP000268033"/>
    </source>
</evidence>
<dbReference type="InterPro" id="IPR030391">
    <property type="entry name" value="MeTrfase_TrmA_CS"/>
</dbReference>
<comment type="catalytic activity">
    <reaction evidence="6 7">
        <text>uridine(54) in tRNA + S-adenosyl-L-methionine = 5-methyluridine(54) in tRNA + S-adenosyl-L-homocysteine + H(+)</text>
        <dbReference type="Rhea" id="RHEA:42712"/>
        <dbReference type="Rhea" id="RHEA-COMP:10167"/>
        <dbReference type="Rhea" id="RHEA-COMP:10193"/>
        <dbReference type="ChEBI" id="CHEBI:15378"/>
        <dbReference type="ChEBI" id="CHEBI:57856"/>
        <dbReference type="ChEBI" id="CHEBI:59789"/>
        <dbReference type="ChEBI" id="CHEBI:65315"/>
        <dbReference type="ChEBI" id="CHEBI:74447"/>
        <dbReference type="EC" id="2.1.1.35"/>
    </reaction>
</comment>
<dbReference type="FunFam" id="2.40.50.1070:FF:000001">
    <property type="entry name" value="tRNA/tmRNA (uracil-C(5))-methyltransferase"/>
    <property type="match status" value="1"/>
</dbReference>
<reference evidence="10 11" key="1">
    <citation type="submission" date="2018-11" db="EMBL/GenBank/DDBJ databases">
        <title>Genomic Encyclopedia of Type Strains, Phase IV (KMG-IV): sequencing the most valuable type-strain genomes for metagenomic binning, comparative biology and taxonomic classification.</title>
        <authorList>
            <person name="Goeker M."/>
        </authorList>
    </citation>
    <scope>NUCLEOTIDE SEQUENCE [LARGE SCALE GENOMIC DNA]</scope>
    <source>
        <strain evidence="10 11">DSM 21945</strain>
    </source>
</reference>
<comment type="catalytic activity">
    <reaction evidence="5 7">
        <text>uridine(341) in tmRNA + S-adenosyl-L-methionine = 5-methyluridine(341) in tmRNA + S-adenosyl-L-homocysteine + H(+)</text>
        <dbReference type="Rhea" id="RHEA:43612"/>
        <dbReference type="Rhea" id="RHEA-COMP:10630"/>
        <dbReference type="Rhea" id="RHEA-COMP:10631"/>
        <dbReference type="ChEBI" id="CHEBI:15378"/>
        <dbReference type="ChEBI" id="CHEBI:57856"/>
        <dbReference type="ChEBI" id="CHEBI:59789"/>
        <dbReference type="ChEBI" id="CHEBI:65315"/>
        <dbReference type="ChEBI" id="CHEBI:74447"/>
    </reaction>
</comment>
<dbReference type="PROSITE" id="PS01231">
    <property type="entry name" value="TRMA_2"/>
    <property type="match status" value="1"/>
</dbReference>
<feature type="active site" evidence="9">
    <location>
        <position position="324"/>
    </location>
</feature>
<dbReference type="HAMAP" id="MF_01011">
    <property type="entry name" value="RNA_methyltr_TrmA"/>
    <property type="match status" value="1"/>
</dbReference>
<feature type="active site" description="Nucleophile" evidence="7 8">
    <location>
        <position position="324"/>
    </location>
</feature>
<dbReference type="CDD" id="cd02440">
    <property type="entry name" value="AdoMet_MTases"/>
    <property type="match status" value="1"/>
</dbReference>
<dbReference type="GO" id="GO:0030488">
    <property type="term" value="P:tRNA methylation"/>
    <property type="evidence" value="ECO:0007669"/>
    <property type="project" value="UniProtKB-UniRule"/>
</dbReference>
<feature type="binding site" evidence="7">
    <location>
        <position position="223"/>
    </location>
    <ligand>
        <name>S-adenosyl-L-methionine</name>
        <dbReference type="ChEBI" id="CHEBI:59789"/>
    </ligand>
</feature>
<keyword evidence="4 7" id="KW-0819">tRNA processing</keyword>
<dbReference type="InterPro" id="IPR010280">
    <property type="entry name" value="U5_MeTrfase_fam"/>
</dbReference>
<dbReference type="FunFam" id="3.40.50.150:FF:000012">
    <property type="entry name" value="tRNA/tmRNA (uracil-C(5))-methyltransferase"/>
    <property type="match status" value="1"/>
</dbReference>
<keyword evidence="3 7" id="KW-0949">S-adenosyl-L-methionine</keyword>
<dbReference type="AlphaFoldDB" id="A0A3N1NS32"/>
<comment type="similarity">
    <text evidence="7">Belongs to the class I-like SAM-binding methyltransferase superfamily. RNA M5U methyltransferase family. TrmA subfamily.</text>
</comment>
<dbReference type="NCBIfam" id="TIGR02143">
    <property type="entry name" value="trmA_only"/>
    <property type="match status" value="1"/>
</dbReference>
<evidence type="ECO:0000256" key="7">
    <source>
        <dbReference type="HAMAP-Rule" id="MF_01011"/>
    </source>
</evidence>
<feature type="binding site" evidence="7 8">
    <location>
        <position position="218"/>
    </location>
    <ligand>
        <name>S-adenosyl-L-methionine</name>
        <dbReference type="ChEBI" id="CHEBI:59789"/>
    </ligand>
</feature>
<dbReference type="GO" id="GO:0030697">
    <property type="term" value="F:tRNA (uracil(54)-C5)-methyltransferase activity, S-adenosyl methionine-dependent"/>
    <property type="evidence" value="ECO:0007669"/>
    <property type="project" value="UniProtKB-UniRule"/>
</dbReference>
<dbReference type="GO" id="GO:0000049">
    <property type="term" value="F:tRNA binding"/>
    <property type="evidence" value="ECO:0007669"/>
    <property type="project" value="TreeGrafter"/>
</dbReference>
<feature type="binding site" evidence="7 8">
    <location>
        <position position="299"/>
    </location>
    <ligand>
        <name>S-adenosyl-L-methionine</name>
        <dbReference type="ChEBI" id="CHEBI:59789"/>
    </ligand>
</feature>
<dbReference type="EMBL" id="RJUL01000013">
    <property type="protein sequence ID" value="ROQ18943.1"/>
    <property type="molecule type" value="Genomic_DNA"/>
</dbReference>
<proteinExistence type="inferred from homology"/>
<dbReference type="EC" id="2.1.1.35" evidence="7"/>
<dbReference type="PANTHER" id="PTHR47790:SF2">
    <property type="entry name" value="TRNA_TMRNA (URACIL-C(5))-METHYLTRANSFERASE"/>
    <property type="match status" value="1"/>
</dbReference>
<feature type="active site" description="Proton acceptor" evidence="7">
    <location>
        <position position="358"/>
    </location>
</feature>
<dbReference type="Pfam" id="PF05958">
    <property type="entry name" value="tRNA_U5-meth_tr"/>
    <property type="match status" value="1"/>
</dbReference>
<evidence type="ECO:0000256" key="3">
    <source>
        <dbReference type="ARBA" id="ARBA00022691"/>
    </source>
</evidence>
<evidence type="ECO:0000256" key="2">
    <source>
        <dbReference type="ARBA" id="ARBA00022679"/>
    </source>
</evidence>
<dbReference type="SUPFAM" id="SSF53335">
    <property type="entry name" value="S-adenosyl-L-methionine-dependent methyltransferases"/>
    <property type="match status" value="1"/>
</dbReference>
<dbReference type="InterPro" id="IPR011869">
    <property type="entry name" value="TrmA_MeTrfase"/>
</dbReference>
<dbReference type="InterPro" id="IPR030390">
    <property type="entry name" value="MeTrfase_TrmA_AS"/>
</dbReference>
<sequence>MQQPGAVYPDNYQTQLAEKVSRLNALMQPFGAPAPEVFASSPSHYRMRAEFRVWHQGDDLFYIMFDQESHERIRVDSYPMGSALINTLMPALIELLKPNTLLRKKLFQVEFLTSQSGEAVVSLLYHKPLTDEWEVEASQLKDKLQQYGRVDLIGRAKKQKKVLDRDFVVENLAVKGRSWTFQQVENSFTQPNAGINEKMLTWALDCTAGIGGDLLELYCGNGNFTLPLASQFDKVLATEIATSSVASAQYNMRANGVDNVTVARLAAEEFTEAMEGKREFRRLKGVDLKAFNCRTIVVDPPRAGLDPATEQLVAGYEHILYISCNPETLAKNLETLTQTHRVEKLALFDQFPYSHHMESGVWLVKR</sequence>
<comment type="function">
    <text evidence="7">Dual-specificity methyltransferase that catalyzes the formation of 5-methyluridine at position 54 (m5U54) in all tRNAs, and that of position 341 (m5U341) in tmRNA (transfer-mRNA).</text>
</comment>
<evidence type="ECO:0000313" key="10">
    <source>
        <dbReference type="EMBL" id="ROQ18943.1"/>
    </source>
</evidence>
<dbReference type="GO" id="GO:0005829">
    <property type="term" value="C:cytosol"/>
    <property type="evidence" value="ECO:0007669"/>
    <property type="project" value="TreeGrafter"/>
</dbReference>
<dbReference type="PANTHER" id="PTHR47790">
    <property type="entry name" value="TRNA/TMRNA (URACIL-C(5))-METHYLTRANSFERASE"/>
    <property type="match status" value="1"/>
</dbReference>
<evidence type="ECO:0000256" key="6">
    <source>
        <dbReference type="ARBA" id="ARBA00052788"/>
    </source>
</evidence>
<dbReference type="RefSeq" id="WP_123422662.1">
    <property type="nucleotide sequence ID" value="NZ_RJUL01000013.1"/>
</dbReference>
<dbReference type="InterPro" id="IPR029063">
    <property type="entry name" value="SAM-dependent_MTases_sf"/>
</dbReference>
<dbReference type="GO" id="GO:0019843">
    <property type="term" value="F:rRNA binding"/>
    <property type="evidence" value="ECO:0007669"/>
    <property type="project" value="TreeGrafter"/>
</dbReference>
<gene>
    <name evidence="7" type="primary">trmA</name>
    <name evidence="10" type="ORF">EDC28_11359</name>
</gene>
<evidence type="ECO:0000256" key="5">
    <source>
        <dbReference type="ARBA" id="ARBA00051255"/>
    </source>
</evidence>
<dbReference type="PROSITE" id="PS01230">
    <property type="entry name" value="TRMA_1"/>
    <property type="match status" value="1"/>
</dbReference>
<dbReference type="Proteomes" id="UP000268033">
    <property type="component" value="Unassembled WGS sequence"/>
</dbReference>
<evidence type="ECO:0000256" key="8">
    <source>
        <dbReference type="PROSITE-ProRule" id="PRU01024"/>
    </source>
</evidence>
<keyword evidence="11" id="KW-1185">Reference proteome</keyword>
<dbReference type="Gene3D" id="2.40.50.1070">
    <property type="match status" value="1"/>
</dbReference>
<dbReference type="STRING" id="584787.GCA_001247655_03296"/>
<keyword evidence="2 7" id="KW-0808">Transferase</keyword>
<feature type="binding site" evidence="7 8">
    <location>
        <position position="239"/>
    </location>
    <ligand>
        <name>S-adenosyl-L-methionine</name>
        <dbReference type="ChEBI" id="CHEBI:59789"/>
    </ligand>
</feature>
<evidence type="ECO:0000256" key="4">
    <source>
        <dbReference type="ARBA" id="ARBA00022694"/>
    </source>
</evidence>
<feature type="binding site" evidence="7 8">
    <location>
        <position position="190"/>
    </location>
    <ligand>
        <name>S-adenosyl-L-methionine</name>
        <dbReference type="ChEBI" id="CHEBI:59789"/>
    </ligand>
</feature>
<organism evidence="10 11">
    <name type="scientific">Gallaecimonas pentaromativorans</name>
    <dbReference type="NCBI Taxonomy" id="584787"/>
    <lineage>
        <taxon>Bacteria</taxon>
        <taxon>Pseudomonadati</taxon>
        <taxon>Pseudomonadota</taxon>
        <taxon>Gammaproteobacteria</taxon>
        <taxon>Enterobacterales</taxon>
        <taxon>Gallaecimonadaceae</taxon>
        <taxon>Gallaecimonas</taxon>
    </lineage>
</organism>
<comment type="caution">
    <text evidence="10">The sequence shown here is derived from an EMBL/GenBank/DDBJ whole genome shotgun (WGS) entry which is preliminary data.</text>
</comment>
<evidence type="ECO:0000256" key="9">
    <source>
        <dbReference type="PROSITE-ProRule" id="PRU10015"/>
    </source>
</evidence>
<keyword evidence="1 7" id="KW-0489">Methyltransferase</keyword>
<evidence type="ECO:0000256" key="1">
    <source>
        <dbReference type="ARBA" id="ARBA00022603"/>
    </source>
</evidence>
<dbReference type="Gene3D" id="3.40.50.150">
    <property type="entry name" value="Vaccinia Virus protein VP39"/>
    <property type="match status" value="1"/>
</dbReference>
<protein>
    <recommendedName>
        <fullName evidence="7">tRNA/tmRNA (uracil-C(5))-methyltransferase</fullName>
        <ecNumber evidence="7">2.1.1.35</ecNumber>
    </recommendedName>
    <alternativeName>
        <fullName evidence="7">tRNA (uracil(54)-C(5))-methyltransferase</fullName>
    </alternativeName>
    <alternativeName>
        <fullName evidence="7">tRNA(m5U54)-methyltransferase</fullName>
        <shortName evidence="7">RUMT</shortName>
    </alternativeName>
    <alternativeName>
        <fullName evidence="7">tmRNA (uracil(341)-C(5))-methyltransferase</fullName>
    </alternativeName>
</protein>
<name>A0A3N1NS32_9GAMM</name>
<dbReference type="PROSITE" id="PS51687">
    <property type="entry name" value="SAM_MT_RNA_M5U"/>
    <property type="match status" value="1"/>
</dbReference>
<accession>A0A3N1NS32</accession>